<dbReference type="InterPro" id="IPR015341">
    <property type="entry name" value="Glyco_hydro_38_cen"/>
</dbReference>
<dbReference type="SUPFAM" id="SSF88688">
    <property type="entry name" value="Families 57/38 glycoside transferase middle domain"/>
    <property type="match status" value="1"/>
</dbReference>
<dbReference type="Pfam" id="PF07748">
    <property type="entry name" value="Glyco_hydro_38C"/>
    <property type="match status" value="1"/>
</dbReference>
<name>A0A7X0X8N5_9LIST</name>
<evidence type="ECO:0000256" key="4">
    <source>
        <dbReference type="ARBA" id="ARBA00023295"/>
    </source>
</evidence>
<dbReference type="AlphaFoldDB" id="A0A7X0X8N5"/>
<dbReference type="Pfam" id="PF17677">
    <property type="entry name" value="Glyco_hydro38C2"/>
    <property type="match status" value="1"/>
</dbReference>
<dbReference type="GO" id="GO:0030246">
    <property type="term" value="F:carbohydrate binding"/>
    <property type="evidence" value="ECO:0007669"/>
    <property type="project" value="InterPro"/>
</dbReference>
<keyword evidence="2" id="KW-0479">Metal-binding</keyword>
<comment type="similarity">
    <text evidence="1">Belongs to the glycosyl hydrolase 38 family.</text>
</comment>
<dbReference type="Gene3D" id="3.20.110.10">
    <property type="entry name" value="Glycoside hydrolase 38, N terminal domain"/>
    <property type="match status" value="1"/>
</dbReference>
<dbReference type="InterPro" id="IPR011013">
    <property type="entry name" value="Gal_mutarotase_sf_dom"/>
</dbReference>
<dbReference type="SMART" id="SM00872">
    <property type="entry name" value="Alpha-mann_mid"/>
    <property type="match status" value="1"/>
</dbReference>
<accession>A0A7X0X8N5</accession>
<keyword evidence="3" id="KW-0378">Hydrolase</keyword>
<dbReference type="InterPro" id="IPR011682">
    <property type="entry name" value="Glyco_hydro_38_C"/>
</dbReference>
<evidence type="ECO:0000259" key="5">
    <source>
        <dbReference type="SMART" id="SM00872"/>
    </source>
</evidence>
<dbReference type="CDD" id="cd10789">
    <property type="entry name" value="GH38N_AMII_ER_cytosolic"/>
    <property type="match status" value="1"/>
</dbReference>
<dbReference type="SUPFAM" id="SSF74650">
    <property type="entry name" value="Galactose mutarotase-like"/>
    <property type="match status" value="1"/>
</dbReference>
<dbReference type="GO" id="GO:0004559">
    <property type="term" value="F:alpha-mannosidase activity"/>
    <property type="evidence" value="ECO:0007669"/>
    <property type="project" value="InterPro"/>
</dbReference>
<feature type="domain" description="Glycoside hydrolase family 38 central" evidence="5">
    <location>
        <begin position="515"/>
        <end position="593"/>
    </location>
</feature>
<evidence type="ECO:0000256" key="3">
    <source>
        <dbReference type="ARBA" id="ARBA00022801"/>
    </source>
</evidence>
<keyword evidence="4" id="KW-0326">Glycosidase</keyword>
<dbReference type="GO" id="GO:0046872">
    <property type="term" value="F:metal ion binding"/>
    <property type="evidence" value="ECO:0007669"/>
    <property type="project" value="UniProtKB-KW"/>
</dbReference>
<dbReference type="Pfam" id="PF01074">
    <property type="entry name" value="Glyco_hydro_38N"/>
    <property type="match status" value="1"/>
</dbReference>
<dbReference type="InterPro" id="IPR037094">
    <property type="entry name" value="Glyco_hydro_38_cen_sf"/>
</dbReference>
<dbReference type="InterPro" id="IPR041147">
    <property type="entry name" value="GH38_C"/>
</dbReference>
<dbReference type="PANTHER" id="PTHR46017:SF1">
    <property type="entry name" value="ALPHA-MANNOSIDASE 2C1"/>
    <property type="match status" value="1"/>
</dbReference>
<dbReference type="PANTHER" id="PTHR46017">
    <property type="entry name" value="ALPHA-MANNOSIDASE 2C1"/>
    <property type="match status" value="1"/>
</dbReference>
<evidence type="ECO:0000313" key="6">
    <source>
        <dbReference type="EMBL" id="MBC1489358.1"/>
    </source>
</evidence>
<gene>
    <name evidence="6" type="ORF">HCJ38_10145</name>
</gene>
<dbReference type="InterPro" id="IPR000602">
    <property type="entry name" value="Glyco_hydro_38_N"/>
</dbReference>
<dbReference type="InterPro" id="IPR027291">
    <property type="entry name" value="Glyco_hydro_38_N_sf"/>
</dbReference>
<dbReference type="RefSeq" id="WP_185381231.1">
    <property type="nucleotide sequence ID" value="NZ_JAASTW010000012.1"/>
</dbReference>
<evidence type="ECO:0000256" key="2">
    <source>
        <dbReference type="ARBA" id="ARBA00022723"/>
    </source>
</evidence>
<reference evidence="6 7" key="1">
    <citation type="submission" date="2020-03" db="EMBL/GenBank/DDBJ databases">
        <title>Soil Listeria distribution.</title>
        <authorList>
            <person name="Liao J."/>
            <person name="Wiedmann M."/>
        </authorList>
    </citation>
    <scope>NUCLEOTIDE SEQUENCE [LARGE SCALE GENOMIC DNA]</scope>
    <source>
        <strain evidence="6 7">FSL L7-1554</strain>
    </source>
</reference>
<dbReference type="InterPro" id="IPR028995">
    <property type="entry name" value="Glyco_hydro_57/38_cen_sf"/>
</dbReference>
<dbReference type="GO" id="GO:0006013">
    <property type="term" value="P:mannose metabolic process"/>
    <property type="evidence" value="ECO:0007669"/>
    <property type="project" value="InterPro"/>
</dbReference>
<dbReference type="Proteomes" id="UP000561617">
    <property type="component" value="Unassembled WGS sequence"/>
</dbReference>
<proteinExistence type="inferred from homology"/>
<dbReference type="Pfam" id="PF09261">
    <property type="entry name" value="Alpha-mann_mid"/>
    <property type="match status" value="1"/>
</dbReference>
<protein>
    <submittedName>
        <fullName evidence="6">Alpha-mannosidase</fullName>
    </submittedName>
</protein>
<dbReference type="InterPro" id="IPR011330">
    <property type="entry name" value="Glyco_hydro/deAcase_b/a-brl"/>
</dbReference>
<dbReference type="EMBL" id="JAASTW010000012">
    <property type="protein sequence ID" value="MBC1489358.1"/>
    <property type="molecule type" value="Genomic_DNA"/>
</dbReference>
<dbReference type="SUPFAM" id="SSF88713">
    <property type="entry name" value="Glycoside hydrolase/deacetylase"/>
    <property type="match status" value="1"/>
</dbReference>
<dbReference type="Gene3D" id="2.70.98.30">
    <property type="entry name" value="Golgi alpha-mannosidase II, domain 4"/>
    <property type="match status" value="1"/>
</dbReference>
<dbReference type="GO" id="GO:0009313">
    <property type="term" value="P:oligosaccharide catabolic process"/>
    <property type="evidence" value="ECO:0007669"/>
    <property type="project" value="TreeGrafter"/>
</dbReference>
<comment type="caution">
    <text evidence="6">The sequence shown here is derived from an EMBL/GenBank/DDBJ whole genome shotgun (WGS) entry which is preliminary data.</text>
</comment>
<sequence length="1032" mass="118828">MFFTKEKLWRRLDEVAHYRYHKKCPITIFQTAEDIAGEISARPENVVFDSELSIGANWAGRDRYLWLKTTVTFPELKEHTRLIGYFDFGNTGDGHNSGFESLLFVNGKPFQGVDQNHQEVLFPDKFAGTTIELTFRLWSGLEGGGAPTVQTHQLKEAFIGYLNLAIDDLYFTSKAALKTLDVLEENNPSYASLLHAVNRAYLAIDWAVPGSKKNIASMENANQLLQNEIKTIPKNFPIKVAAVGYTHIDVAWLWRLKHTREKAARSFSTVLHLMEDYPEYLFLQSQPQLYAYLKEDYPEIYEKIKTKINDGAWEADGGMWLEADCNIPSGESLVRQILYGQKFLREEFGKPSSFLWLPDVFGYSWALPQILRKSGIKTFMTTKISWNQYNRMPHDTFQWRGIDGTEILTHFITAPEKNSSISTYNGKMTARELAGLWTKYQDKDINQELLLAYGYGDGGGGVNREMLEMRRRYNNMPGIPEVKPKSATDYFHDLHQTIATTDQYVHTWNGELYFEYHRGTYTSQAFTKKMNRKIELALRNSEWLSVLTNLKQGMRYPAEKLANIWQILLRNQFHDIIPGSSIKEVYEDAFLEYTEAMTKNTTLIHEQLTHLTTTEQEKITLWNSSTWSGARYIEITPENTSESLAIFDETNSPLPAQKIASGQWLIQHPALPALGAASISVRETSTMLEKSSFNYTNKQLETNFYQISWNEQGQFTSIFDKKNNRQVLAKNARGNVFQLFEDKPMWHDAWDIDLFYQEKQIEITNLNSFELVENGPLRLTIKQILHSEKSQITQLIHFYHDSPEIRFETEVDWQDRNQLLKVAFPVSVHASEASYDIQFGNVKRPTHWNTSWDYARFETVAHQWADLSEKNYGVSLLNESKYGYDIKDSTIRLTLLKAAGYPDTHADLGIQKFTYSLYPHRGDFLDGETVKAAWELNNPIFTSNGAVTSFSLFQVSNPYVMIDSVKQAEDGDGIIVRLHEFAGTHGEVTLTSDYDITTMIECNLLEENETEQQSQTFPITPFEIKTYRVHLA</sequence>
<dbReference type="FunFam" id="2.70.98.30:FF:000010">
    <property type="entry name" value="Cytosolic alpha-mannosidase"/>
    <property type="match status" value="1"/>
</dbReference>
<organism evidence="6 7">
    <name type="scientific">Listeria immobilis</name>
    <dbReference type="NCBI Taxonomy" id="2713502"/>
    <lineage>
        <taxon>Bacteria</taxon>
        <taxon>Bacillati</taxon>
        <taxon>Bacillota</taxon>
        <taxon>Bacilli</taxon>
        <taxon>Bacillales</taxon>
        <taxon>Listeriaceae</taxon>
        <taxon>Listeria</taxon>
    </lineage>
</organism>
<dbReference type="FunFam" id="1.20.1270.50:FF:000004">
    <property type="entry name" value="alpha-mannosidase 2C1 isoform X1"/>
    <property type="match status" value="1"/>
</dbReference>
<evidence type="ECO:0000313" key="7">
    <source>
        <dbReference type="Proteomes" id="UP000561617"/>
    </source>
</evidence>
<dbReference type="FunFam" id="3.20.110.10:FF:000002">
    <property type="entry name" value="alpha-mannosidase 2C1 isoform X1"/>
    <property type="match status" value="1"/>
</dbReference>
<evidence type="ECO:0000256" key="1">
    <source>
        <dbReference type="ARBA" id="ARBA00009792"/>
    </source>
</evidence>
<dbReference type="Gene3D" id="1.20.1270.50">
    <property type="entry name" value="Glycoside hydrolase family 38, central domain"/>
    <property type="match status" value="1"/>
</dbReference>
<dbReference type="Gene3D" id="2.60.40.2220">
    <property type="match status" value="1"/>
</dbReference>